<dbReference type="EMBL" id="JBAHYK010001213">
    <property type="protein sequence ID" value="KAL0568996.1"/>
    <property type="molecule type" value="Genomic_DNA"/>
</dbReference>
<feature type="region of interest" description="Disordered" evidence="1">
    <location>
        <begin position="94"/>
        <end position="116"/>
    </location>
</feature>
<evidence type="ECO:0000313" key="3">
    <source>
        <dbReference type="EMBL" id="KAL0568996.1"/>
    </source>
</evidence>
<reference evidence="3 4" key="1">
    <citation type="submission" date="2024-02" db="EMBL/GenBank/DDBJ databases">
        <title>A draft genome for the cacao thread blight pathogen Marasmius crinis-equi.</title>
        <authorList>
            <person name="Cohen S.P."/>
            <person name="Baruah I.K."/>
            <person name="Amoako-Attah I."/>
            <person name="Bukari Y."/>
            <person name="Meinhardt L.W."/>
            <person name="Bailey B.A."/>
        </authorList>
    </citation>
    <scope>NUCLEOTIDE SEQUENCE [LARGE SCALE GENOMIC DNA]</scope>
    <source>
        <strain evidence="3 4">GH-76</strain>
    </source>
</reference>
<feature type="compositionally biased region" description="Polar residues" evidence="1">
    <location>
        <begin position="100"/>
        <end position="114"/>
    </location>
</feature>
<sequence length="258" mass="28090">MLSSLASGTGIAVYFIIANVVRFNRPTECSFILDGILKKVYNHTPTPGAGTEYNYEVYREESLDNAGHILSVETGNKTYEIYIAFDYATYTTEVPDEETPSASDGPEQTNTRPSTGAVVGGVVGGVVLATGAIVGFVLLRRRQQSRATHEKESVPNSPSGHNVGHITPFTGRDTHTPLSIRPDGGLSRKAQHTQQGMDRMREDLSGLQRQQAHTLSASPLSDDGSREISELQEQIRQLQEQLGSFQTHSDALPPEYTG</sequence>
<keyword evidence="2" id="KW-0812">Transmembrane</keyword>
<organism evidence="3 4">
    <name type="scientific">Marasmius crinis-equi</name>
    <dbReference type="NCBI Taxonomy" id="585013"/>
    <lineage>
        <taxon>Eukaryota</taxon>
        <taxon>Fungi</taxon>
        <taxon>Dikarya</taxon>
        <taxon>Basidiomycota</taxon>
        <taxon>Agaricomycotina</taxon>
        <taxon>Agaricomycetes</taxon>
        <taxon>Agaricomycetidae</taxon>
        <taxon>Agaricales</taxon>
        <taxon>Marasmiineae</taxon>
        <taxon>Marasmiaceae</taxon>
        <taxon>Marasmius</taxon>
    </lineage>
</organism>
<evidence type="ECO:0000256" key="1">
    <source>
        <dbReference type="SAM" id="MobiDB-lite"/>
    </source>
</evidence>
<keyword evidence="2" id="KW-0472">Membrane</keyword>
<keyword evidence="4" id="KW-1185">Reference proteome</keyword>
<comment type="caution">
    <text evidence="3">The sequence shown here is derived from an EMBL/GenBank/DDBJ whole genome shotgun (WGS) entry which is preliminary data.</text>
</comment>
<feature type="transmembrane region" description="Helical" evidence="2">
    <location>
        <begin position="117"/>
        <end position="139"/>
    </location>
</feature>
<gene>
    <name evidence="3" type="ORF">V5O48_012976</name>
</gene>
<feature type="region of interest" description="Disordered" evidence="1">
    <location>
        <begin position="147"/>
        <end position="228"/>
    </location>
</feature>
<feature type="compositionally biased region" description="Polar residues" evidence="1">
    <location>
        <begin position="207"/>
        <end position="219"/>
    </location>
</feature>
<accession>A0ABR3F1C6</accession>
<dbReference type="Proteomes" id="UP001465976">
    <property type="component" value="Unassembled WGS sequence"/>
</dbReference>
<evidence type="ECO:0000313" key="4">
    <source>
        <dbReference type="Proteomes" id="UP001465976"/>
    </source>
</evidence>
<keyword evidence="2" id="KW-1133">Transmembrane helix</keyword>
<proteinExistence type="predicted"/>
<name>A0ABR3F1C6_9AGAR</name>
<protein>
    <submittedName>
        <fullName evidence="3">Uncharacterized protein</fullName>
    </submittedName>
</protein>
<evidence type="ECO:0000256" key="2">
    <source>
        <dbReference type="SAM" id="Phobius"/>
    </source>
</evidence>